<dbReference type="Proteomes" id="UP001484239">
    <property type="component" value="Unassembled WGS sequence"/>
</dbReference>
<proteinExistence type="predicted"/>
<accession>A0ABU9E516</accession>
<organism evidence="2 3">
    <name type="scientific">Gaopeijia maritima</name>
    <dbReference type="NCBI Taxonomy" id="3119007"/>
    <lineage>
        <taxon>Bacteria</taxon>
        <taxon>Pseudomonadati</taxon>
        <taxon>Gemmatimonadota</taxon>
        <taxon>Longimicrobiia</taxon>
        <taxon>Gaopeijiales</taxon>
        <taxon>Gaopeijiaceae</taxon>
        <taxon>Gaopeijia</taxon>
    </lineage>
</organism>
<reference evidence="2 3" key="1">
    <citation type="submission" date="2024-02" db="EMBL/GenBank/DDBJ databases">
        <title>A novel Gemmatimonadota bacterium.</title>
        <authorList>
            <person name="Du Z.-J."/>
            <person name="Ye Y.-Q."/>
        </authorList>
    </citation>
    <scope>NUCLEOTIDE SEQUENCE [LARGE SCALE GENOMIC DNA]</scope>
    <source>
        <strain evidence="2 3">DH-20</strain>
    </source>
</reference>
<comment type="caution">
    <text evidence="2">The sequence shown here is derived from an EMBL/GenBank/DDBJ whole genome shotgun (WGS) entry which is preliminary data.</text>
</comment>
<evidence type="ECO:0000313" key="3">
    <source>
        <dbReference type="Proteomes" id="UP001484239"/>
    </source>
</evidence>
<name>A0ABU9E516_9BACT</name>
<evidence type="ECO:0000313" key="2">
    <source>
        <dbReference type="EMBL" id="MEK9499811.1"/>
    </source>
</evidence>
<feature type="compositionally biased region" description="Basic and acidic residues" evidence="1">
    <location>
        <begin position="1"/>
        <end position="38"/>
    </location>
</feature>
<sequence>MSFRTNPDRILDNIDRARSRDDGGPRGSDRQATGRELDTDVPDVDATTPERMKRIFKALERSYTASAQSAALGPVAQRFQAVGDVNEHRAHGDVSVAVRWLDHDRNDDFGMSPFEITPDDLLEARKATKTTRPDVNALRVLRQRLRTGVMEAWQKVEPRVRDALRDRADMGHVEVQVTMDIRPAGS</sequence>
<keyword evidence="3" id="KW-1185">Reference proteome</keyword>
<evidence type="ECO:0000256" key="1">
    <source>
        <dbReference type="SAM" id="MobiDB-lite"/>
    </source>
</evidence>
<gene>
    <name evidence="2" type="ORF">WI372_02295</name>
</gene>
<protein>
    <submittedName>
        <fullName evidence="2">Uncharacterized protein</fullName>
    </submittedName>
</protein>
<feature type="region of interest" description="Disordered" evidence="1">
    <location>
        <begin position="1"/>
        <end position="49"/>
    </location>
</feature>
<dbReference type="RefSeq" id="WP_405278117.1">
    <property type="nucleotide sequence ID" value="NZ_CP144380.1"/>
</dbReference>
<dbReference type="EMBL" id="JBBHLI010000001">
    <property type="protein sequence ID" value="MEK9499811.1"/>
    <property type="molecule type" value="Genomic_DNA"/>
</dbReference>